<evidence type="ECO:0000256" key="11">
    <source>
        <dbReference type="ARBA" id="ARBA00022840"/>
    </source>
</evidence>
<dbReference type="GO" id="GO:0005524">
    <property type="term" value="F:ATP binding"/>
    <property type="evidence" value="ECO:0007669"/>
    <property type="project" value="UniProtKB-KW"/>
</dbReference>
<evidence type="ECO:0000256" key="9">
    <source>
        <dbReference type="ARBA" id="ARBA00022741"/>
    </source>
</evidence>
<keyword evidence="9" id="KW-0547">Nucleotide-binding</keyword>
<dbReference type="InterPro" id="IPR049883">
    <property type="entry name" value="NOTCH1_EGF-like"/>
</dbReference>
<sequence>MGERTLNPPKLASQKMHLQWPLLFLSMVATSIATNTTGTTSKSPNNVSKPGCPFGIGPKCSMNSNGAWFSIRCDTACNPPKAFPTIPLGSREDLEILDISDSQLVIRNSNSQIASRCYDSKGNVTLDQSATFDIAASPFTYSTANKLTAIGCDDYALATLSWGTTSGGNKQGYSVGCLTLCSDPNELTRGSCSGLGCCQTSIPRGLQSFVISLLSLKNHTGPPEVASFQPCGYAFLAGGDRFKFGGASDFVGSTVVNRTRDGVPLVLDWVAGSFNSTTGQHDSCKEAKKDRSYKGNPYLEPGCTVLYRMSLPWLLLLFSSVSTSCAIITTSKAPNSISKPRCPQKCGNLTIPYPFGIGPECSMSTNSAPYFSILCNTSYNPPKAFPTIPFGYWEGSEIIDINENQIVVQSAQIASRCYDSKGNVTSDIPAAFDIYGSPFTYSTENKLTVIGCDDYALVTASSGTTSEGQKQHYSVGCLALCSDQTELTKGSCSGLGCCQTSVPSGLQSFGISLSSLRNHTGPPPVVSFQPCGYAFLAGGDRFSFGGASDFVGETAVGRERYGVPLVLDWVAGNFNSTTGNSTTCKEAKKDMKTYACQANSQCKDFYRGGYHCNCLPGYEGNPYLEPGCTDIDECAEGSNECSMVCVNNHGSYNCSCPNGYSGDGHKSGTGCTKDTNQTLRPLTLGLSIAFGSILLLLGCWWMYSFIKRRNQVKQKAKNFERNGGFMLQQQISSDEGIIERIKIFTIDELDKASDHFNENRILGKGGQGTVYKGMLVEGRIVAIKKLKTVDQSQLGEFINEVTILSKINHRNVVRLLGCCMESEVPLLVYEFVPNGTLFHHIHYPSEEFTITWKMRLQIATDSASALAYLHSSSSIPVFHRDIKSSNILLDDKYRAKLSDFGASRSVAIDQTHVTTRVLGTFGYLDPEYFQSSQFTEKSDVYSFGVVLVELLTGEKAIRSTSHEDKSLVSWFLSHLENSCLFDVVDMQVLKEASREELLAIANLARRCLNLDGKKRPTMREVLAEIEVVRSLHLSGNNQQNWPETELDWRNSTDNSYNGFSSSAASHLESSSSNFAELPLLYDTR</sequence>
<accession>A0A9Q1JFX2</accession>
<keyword evidence="4" id="KW-0597">Phosphoprotein</keyword>
<comment type="subcellular location">
    <subcellularLocation>
        <location evidence="1">Membrane</location>
        <topology evidence="1">Single-pass type I membrane protein</topology>
    </subcellularLocation>
</comment>
<dbReference type="FunFam" id="3.30.200.20:FF:000043">
    <property type="entry name" value="Wall-associated receptor kinase 2"/>
    <property type="match status" value="1"/>
</dbReference>
<dbReference type="Pfam" id="PF07645">
    <property type="entry name" value="EGF_CA"/>
    <property type="match status" value="1"/>
</dbReference>
<dbReference type="InterPro" id="IPR000742">
    <property type="entry name" value="EGF"/>
</dbReference>
<dbReference type="InterPro" id="IPR011009">
    <property type="entry name" value="Kinase-like_dom_sf"/>
</dbReference>
<evidence type="ECO:0000259" key="22">
    <source>
        <dbReference type="PROSITE" id="PS50011"/>
    </source>
</evidence>
<dbReference type="PROSITE" id="PS50026">
    <property type="entry name" value="EGF_3"/>
    <property type="match status" value="2"/>
</dbReference>
<dbReference type="SMART" id="SM00220">
    <property type="entry name" value="S_TKc"/>
    <property type="match status" value="1"/>
</dbReference>
<evidence type="ECO:0000256" key="5">
    <source>
        <dbReference type="ARBA" id="ARBA00022679"/>
    </source>
</evidence>
<dbReference type="InterPro" id="IPR000719">
    <property type="entry name" value="Prot_kinase_dom"/>
</dbReference>
<comment type="catalytic activity">
    <reaction evidence="17">
        <text>L-threonyl-[protein] + ATP = O-phospho-L-threonyl-[protein] + ADP + H(+)</text>
        <dbReference type="Rhea" id="RHEA:46608"/>
        <dbReference type="Rhea" id="RHEA-COMP:11060"/>
        <dbReference type="Rhea" id="RHEA-COMP:11605"/>
        <dbReference type="ChEBI" id="CHEBI:15378"/>
        <dbReference type="ChEBI" id="CHEBI:30013"/>
        <dbReference type="ChEBI" id="CHEBI:30616"/>
        <dbReference type="ChEBI" id="CHEBI:61977"/>
        <dbReference type="ChEBI" id="CHEBI:456216"/>
    </reaction>
</comment>
<evidence type="ECO:0000256" key="2">
    <source>
        <dbReference type="ARBA" id="ARBA00022527"/>
    </source>
</evidence>
<dbReference type="FunFam" id="2.10.25.10:FF:000038">
    <property type="entry name" value="Fibrillin 2"/>
    <property type="match status" value="1"/>
</dbReference>
<keyword evidence="3 19" id="KW-0245">EGF-like domain</keyword>
<dbReference type="PROSITE" id="PS01187">
    <property type="entry name" value="EGF_CA"/>
    <property type="match status" value="1"/>
</dbReference>
<evidence type="ECO:0000256" key="12">
    <source>
        <dbReference type="ARBA" id="ARBA00022989"/>
    </source>
</evidence>
<dbReference type="InterPro" id="IPR008271">
    <property type="entry name" value="Ser/Thr_kinase_AS"/>
</dbReference>
<comment type="caution">
    <text evidence="19">Lacks conserved residue(s) required for the propagation of feature annotation.</text>
</comment>
<dbReference type="SMART" id="SM00179">
    <property type="entry name" value="EGF_CA"/>
    <property type="match status" value="2"/>
</dbReference>
<comment type="function">
    <text evidence="18">Serine/threonine-protein kinase that may function as a signaling receptor of extracellular matrix component. Binding to pectin may have significance in the control of cell expansion, morphogenesis and development.</text>
</comment>
<evidence type="ECO:0000256" key="19">
    <source>
        <dbReference type="PROSITE-ProRule" id="PRU00076"/>
    </source>
</evidence>
<keyword evidence="15" id="KW-0325">Glycoprotein</keyword>
<dbReference type="FunFam" id="1.10.510.10:FF:000084">
    <property type="entry name" value="Wall-associated receptor kinase 2"/>
    <property type="match status" value="1"/>
</dbReference>
<reference evidence="25" key="1">
    <citation type="submission" date="2022-04" db="EMBL/GenBank/DDBJ databases">
        <title>Carnegiea gigantea Genome sequencing and assembly v2.</title>
        <authorList>
            <person name="Copetti D."/>
            <person name="Sanderson M.J."/>
            <person name="Burquez A."/>
            <person name="Wojciechowski M.F."/>
        </authorList>
    </citation>
    <scope>NUCLEOTIDE SEQUENCE</scope>
    <source>
        <strain evidence="25">SGP5-SGP5p</strain>
        <tissue evidence="25">Aerial part</tissue>
    </source>
</reference>
<proteinExistence type="predicted"/>
<dbReference type="PANTHER" id="PTHR27005:SF521">
    <property type="entry name" value="WALL-ASSOCIATED RECEPTOR KINASE-LIKE 6"/>
    <property type="match status" value="1"/>
</dbReference>
<evidence type="ECO:0000256" key="18">
    <source>
        <dbReference type="ARBA" id="ARBA00058961"/>
    </source>
</evidence>
<dbReference type="GO" id="GO:0007166">
    <property type="term" value="P:cell surface receptor signaling pathway"/>
    <property type="evidence" value="ECO:0007669"/>
    <property type="project" value="InterPro"/>
</dbReference>
<keyword evidence="5" id="KW-0808">Transferase</keyword>
<evidence type="ECO:0000256" key="16">
    <source>
        <dbReference type="ARBA" id="ARBA00047558"/>
    </source>
</evidence>
<feature type="domain" description="Protein kinase" evidence="22">
    <location>
        <begin position="756"/>
        <end position="1028"/>
    </location>
</feature>
<evidence type="ECO:0000256" key="1">
    <source>
        <dbReference type="ARBA" id="ARBA00004479"/>
    </source>
</evidence>
<evidence type="ECO:0000256" key="4">
    <source>
        <dbReference type="ARBA" id="ARBA00022553"/>
    </source>
</evidence>
<feature type="chain" id="PRO_5040654167" evidence="21">
    <location>
        <begin position="34"/>
        <end position="1084"/>
    </location>
</feature>
<organism evidence="25 26">
    <name type="scientific">Carnegiea gigantea</name>
    <dbReference type="NCBI Taxonomy" id="171969"/>
    <lineage>
        <taxon>Eukaryota</taxon>
        <taxon>Viridiplantae</taxon>
        <taxon>Streptophyta</taxon>
        <taxon>Embryophyta</taxon>
        <taxon>Tracheophyta</taxon>
        <taxon>Spermatophyta</taxon>
        <taxon>Magnoliopsida</taxon>
        <taxon>eudicotyledons</taxon>
        <taxon>Gunneridae</taxon>
        <taxon>Pentapetalae</taxon>
        <taxon>Caryophyllales</taxon>
        <taxon>Cactineae</taxon>
        <taxon>Cactaceae</taxon>
        <taxon>Cactoideae</taxon>
        <taxon>Echinocereeae</taxon>
        <taxon>Carnegiea</taxon>
    </lineage>
</organism>
<dbReference type="InterPro" id="IPR018097">
    <property type="entry name" value="EGF_Ca-bd_CS"/>
</dbReference>
<dbReference type="SUPFAM" id="SSF57196">
    <property type="entry name" value="EGF/Laminin"/>
    <property type="match status" value="1"/>
</dbReference>
<keyword evidence="6 20" id="KW-0812">Transmembrane</keyword>
<evidence type="ECO:0000313" key="26">
    <source>
        <dbReference type="Proteomes" id="UP001153076"/>
    </source>
</evidence>
<evidence type="ECO:0000256" key="6">
    <source>
        <dbReference type="ARBA" id="ARBA00022692"/>
    </source>
</evidence>
<dbReference type="Gene3D" id="2.10.25.10">
    <property type="entry name" value="Laminin"/>
    <property type="match status" value="2"/>
</dbReference>
<dbReference type="GO" id="GO:0004674">
    <property type="term" value="F:protein serine/threonine kinase activity"/>
    <property type="evidence" value="ECO:0007669"/>
    <property type="project" value="UniProtKB-KW"/>
</dbReference>
<evidence type="ECO:0000256" key="10">
    <source>
        <dbReference type="ARBA" id="ARBA00022777"/>
    </source>
</evidence>
<keyword evidence="14" id="KW-1015">Disulfide bond</keyword>
<feature type="domain" description="EGF-like" evidence="23">
    <location>
        <begin position="580"/>
        <end position="629"/>
    </location>
</feature>
<dbReference type="Pfam" id="PF00069">
    <property type="entry name" value="Pkinase"/>
    <property type="match status" value="1"/>
</dbReference>
<dbReference type="PROSITE" id="PS00010">
    <property type="entry name" value="ASX_HYDROXYL"/>
    <property type="match status" value="1"/>
</dbReference>
<feature type="domain" description="EGF-like" evidence="23">
    <location>
        <begin position="630"/>
        <end position="663"/>
    </location>
</feature>
<evidence type="ECO:0000256" key="7">
    <source>
        <dbReference type="ARBA" id="ARBA00022729"/>
    </source>
</evidence>
<dbReference type="GO" id="GO:0030247">
    <property type="term" value="F:polysaccharide binding"/>
    <property type="evidence" value="ECO:0007669"/>
    <property type="project" value="InterPro"/>
</dbReference>
<protein>
    <submittedName>
        <fullName evidence="25">Uncharacterized protein</fullName>
    </submittedName>
</protein>
<feature type="signal peptide" evidence="21">
    <location>
        <begin position="1"/>
        <end position="33"/>
    </location>
</feature>
<keyword evidence="7 21" id="KW-0732">Signal</keyword>
<keyword evidence="10" id="KW-0418">Kinase</keyword>
<gene>
    <name evidence="25" type="ORF">Cgig2_012941</name>
    <name evidence="24" type="ORF">Cgig2_013180</name>
</gene>
<dbReference type="GO" id="GO:0005886">
    <property type="term" value="C:plasma membrane"/>
    <property type="evidence" value="ECO:0007669"/>
    <property type="project" value="TreeGrafter"/>
</dbReference>
<evidence type="ECO:0000256" key="3">
    <source>
        <dbReference type="ARBA" id="ARBA00022536"/>
    </source>
</evidence>
<evidence type="ECO:0000256" key="8">
    <source>
        <dbReference type="ARBA" id="ARBA00022737"/>
    </source>
</evidence>
<dbReference type="CDD" id="cd14066">
    <property type="entry name" value="STKc_IRAK"/>
    <property type="match status" value="1"/>
</dbReference>
<keyword evidence="12 20" id="KW-1133">Transmembrane helix</keyword>
<keyword evidence="13 20" id="KW-0472">Membrane</keyword>
<dbReference type="Gene3D" id="3.30.200.20">
    <property type="entry name" value="Phosphorylase Kinase, domain 1"/>
    <property type="match status" value="1"/>
</dbReference>
<dbReference type="InterPro" id="IPR000152">
    <property type="entry name" value="EGF-type_Asp/Asn_hydroxyl_site"/>
</dbReference>
<feature type="transmembrane region" description="Helical" evidence="20">
    <location>
        <begin position="682"/>
        <end position="703"/>
    </location>
</feature>
<dbReference type="SUPFAM" id="SSF56112">
    <property type="entry name" value="Protein kinase-like (PK-like)"/>
    <property type="match status" value="1"/>
</dbReference>
<dbReference type="GO" id="GO:0005509">
    <property type="term" value="F:calcium ion binding"/>
    <property type="evidence" value="ECO:0007669"/>
    <property type="project" value="InterPro"/>
</dbReference>
<dbReference type="InterPro" id="IPR045274">
    <property type="entry name" value="WAK-like"/>
</dbReference>
<evidence type="ECO:0000256" key="13">
    <source>
        <dbReference type="ARBA" id="ARBA00023136"/>
    </source>
</evidence>
<name>A0A9Q1JFX2_9CARY</name>
<dbReference type="InterPro" id="IPR025287">
    <property type="entry name" value="WAK_GUB"/>
</dbReference>
<dbReference type="AlphaFoldDB" id="A0A9Q1JFX2"/>
<comment type="caution">
    <text evidence="25">The sequence shown here is derived from an EMBL/GenBank/DDBJ whole genome shotgun (WGS) entry which is preliminary data.</text>
</comment>
<evidence type="ECO:0000256" key="21">
    <source>
        <dbReference type="SAM" id="SignalP"/>
    </source>
</evidence>
<dbReference type="CDD" id="cd00054">
    <property type="entry name" value="EGF_CA"/>
    <property type="match status" value="2"/>
</dbReference>
<evidence type="ECO:0000256" key="15">
    <source>
        <dbReference type="ARBA" id="ARBA00023180"/>
    </source>
</evidence>
<evidence type="ECO:0000313" key="24">
    <source>
        <dbReference type="EMBL" id="KAJ8421502.1"/>
    </source>
</evidence>
<dbReference type="PROSITE" id="PS00108">
    <property type="entry name" value="PROTEIN_KINASE_ST"/>
    <property type="match status" value="1"/>
</dbReference>
<dbReference type="PROSITE" id="PS50011">
    <property type="entry name" value="PROTEIN_KINASE_DOM"/>
    <property type="match status" value="1"/>
</dbReference>
<dbReference type="Pfam" id="PF13947">
    <property type="entry name" value="GUB_WAK_bind"/>
    <property type="match status" value="1"/>
</dbReference>
<comment type="catalytic activity">
    <reaction evidence="16">
        <text>L-seryl-[protein] + ATP = O-phospho-L-seryl-[protein] + ADP + H(+)</text>
        <dbReference type="Rhea" id="RHEA:17989"/>
        <dbReference type="Rhea" id="RHEA-COMP:9863"/>
        <dbReference type="Rhea" id="RHEA-COMP:11604"/>
        <dbReference type="ChEBI" id="CHEBI:15378"/>
        <dbReference type="ChEBI" id="CHEBI:29999"/>
        <dbReference type="ChEBI" id="CHEBI:30616"/>
        <dbReference type="ChEBI" id="CHEBI:83421"/>
        <dbReference type="ChEBI" id="CHEBI:456216"/>
    </reaction>
</comment>
<evidence type="ECO:0000313" key="25">
    <source>
        <dbReference type="EMBL" id="KAJ8422927.1"/>
    </source>
</evidence>
<keyword evidence="11" id="KW-0067">ATP-binding</keyword>
<dbReference type="PANTHER" id="PTHR27005">
    <property type="entry name" value="WALL-ASSOCIATED RECEPTOR KINASE-LIKE 21"/>
    <property type="match status" value="1"/>
</dbReference>
<keyword evidence="8" id="KW-0677">Repeat</keyword>
<dbReference type="EMBL" id="JAKOGI010002105">
    <property type="protein sequence ID" value="KAJ8422927.1"/>
    <property type="molecule type" value="Genomic_DNA"/>
</dbReference>
<dbReference type="Proteomes" id="UP001153076">
    <property type="component" value="Unassembled WGS sequence"/>
</dbReference>
<dbReference type="OrthoDB" id="4062651at2759"/>
<dbReference type="Gene3D" id="1.10.510.10">
    <property type="entry name" value="Transferase(Phosphotransferase) domain 1"/>
    <property type="match status" value="1"/>
</dbReference>
<keyword evidence="26" id="KW-1185">Reference proteome</keyword>
<evidence type="ECO:0000256" key="17">
    <source>
        <dbReference type="ARBA" id="ARBA00047951"/>
    </source>
</evidence>
<keyword evidence="2" id="KW-0723">Serine/threonine-protein kinase</keyword>
<evidence type="ECO:0000259" key="23">
    <source>
        <dbReference type="PROSITE" id="PS50026"/>
    </source>
</evidence>
<evidence type="ECO:0000256" key="20">
    <source>
        <dbReference type="SAM" id="Phobius"/>
    </source>
</evidence>
<dbReference type="EMBL" id="JAKOGI010002691">
    <property type="protein sequence ID" value="KAJ8421502.1"/>
    <property type="molecule type" value="Genomic_DNA"/>
</dbReference>
<dbReference type="SMART" id="SM00181">
    <property type="entry name" value="EGF"/>
    <property type="match status" value="2"/>
</dbReference>
<dbReference type="InterPro" id="IPR001881">
    <property type="entry name" value="EGF-like_Ca-bd_dom"/>
</dbReference>
<evidence type="ECO:0000256" key="14">
    <source>
        <dbReference type="ARBA" id="ARBA00023157"/>
    </source>
</evidence>